<organism evidence="1 2">
    <name type="scientific">Flavobacterium oncorhynchi</name>
    <dbReference type="NCBI Taxonomy" id="728056"/>
    <lineage>
        <taxon>Bacteria</taxon>
        <taxon>Pseudomonadati</taxon>
        <taxon>Bacteroidota</taxon>
        <taxon>Flavobacteriia</taxon>
        <taxon>Flavobacteriales</taxon>
        <taxon>Flavobacteriaceae</taxon>
        <taxon>Flavobacterium</taxon>
    </lineage>
</organism>
<accession>A0A226IAP1</accession>
<evidence type="ECO:0000313" key="2">
    <source>
        <dbReference type="Proteomes" id="UP000198336"/>
    </source>
</evidence>
<reference evidence="1 2" key="1">
    <citation type="submission" date="2016-11" db="EMBL/GenBank/DDBJ databases">
        <title>Whole genomes of Flavobacteriaceae.</title>
        <authorList>
            <person name="Stine C."/>
            <person name="Li C."/>
            <person name="Tadesse D."/>
        </authorList>
    </citation>
    <scope>NUCLEOTIDE SEQUENCE [LARGE SCALE GENOMIC DNA]</scope>
    <source>
        <strain evidence="1 2">CCUG 59446</strain>
    </source>
</reference>
<proteinExistence type="predicted"/>
<dbReference type="Proteomes" id="UP000198336">
    <property type="component" value="Unassembled WGS sequence"/>
</dbReference>
<dbReference type="EMBL" id="MUHA01000004">
    <property type="protein sequence ID" value="OXB02622.1"/>
    <property type="molecule type" value="Genomic_DNA"/>
</dbReference>
<sequence>MFPSLKFAAQVPKPITKPIMANSIIFNEVFLSREIKIRRRIPARKAITLIKAAIPPIATKGLFITDSLIYFLKVKYFFSSKIRVIDDFIKNDIVNFAQKNTEFNSA</sequence>
<protein>
    <submittedName>
        <fullName evidence="1">Uncharacterized protein</fullName>
    </submittedName>
</protein>
<evidence type="ECO:0000313" key="1">
    <source>
        <dbReference type="EMBL" id="OXB02622.1"/>
    </source>
</evidence>
<keyword evidence="2" id="KW-1185">Reference proteome</keyword>
<dbReference type="AlphaFoldDB" id="A0A226IAP1"/>
<gene>
    <name evidence="1" type="ORF">B0A75_03095</name>
</gene>
<comment type="caution">
    <text evidence="1">The sequence shown here is derived from an EMBL/GenBank/DDBJ whole genome shotgun (WGS) entry which is preliminary data.</text>
</comment>
<name>A0A226IAP1_9FLAO</name>